<keyword evidence="3" id="KW-0285">Flavoprotein</keyword>
<dbReference type="EMBL" id="LRDH01000174">
    <property type="protein sequence ID" value="PPV11897.1"/>
    <property type="molecule type" value="Genomic_DNA"/>
</dbReference>
<evidence type="ECO:0000313" key="8">
    <source>
        <dbReference type="Proteomes" id="UP000238081"/>
    </source>
</evidence>
<organism evidence="7 8">
    <name type="scientific">Clostridium butyricum</name>
    <dbReference type="NCBI Taxonomy" id="1492"/>
    <lineage>
        <taxon>Bacteria</taxon>
        <taxon>Bacillati</taxon>
        <taxon>Bacillota</taxon>
        <taxon>Clostridia</taxon>
        <taxon>Eubacteriales</taxon>
        <taxon>Clostridiaceae</taxon>
        <taxon>Clostridium</taxon>
    </lineage>
</organism>
<sequence length="448" mass="51830">MNNINLHGLKGRIVRKEDYDYDECRLSWNRAIDSYPKVIVYCSNKEEVANNIRWCIENSVQFRIRNGAHNYEGYSTGDDIIVIDLSRMNKINLDEESNMVTIEGGVRNREAYDFLCSKGYPFPGGGCPTVGIAGLTLGGGWGYSSRFLGLACDSLMEIEFIDYKGNLITANSNTHEDLFWASKGCGGGNFGVVVSMIFKLAAKVENVTLIDLEYTNLATHNQVTVIRMYEKMFNNLDNKANFKMAVYNSNKKGRGIKIIGLYYGEEKEAKNILMPFINLKYDKNLNLTYTSILEANRIIQDSHPDYEKYKSTGRFIYKEYSEEEIKQILNLLNDSANGSVYTAITFYGLGGAVKDKDKDESAFYYRDAKFIMGFQSVFEDDKYKRENIEWFLEKFKYIRNITQGSFINFPLTELENYHEEYYGNNYEKLKRIKYKYDPYNKFNFEQSI</sequence>
<comment type="cofactor">
    <cofactor evidence="1">
        <name>FAD</name>
        <dbReference type="ChEBI" id="CHEBI:57692"/>
    </cofactor>
</comment>
<evidence type="ECO:0000256" key="3">
    <source>
        <dbReference type="ARBA" id="ARBA00022630"/>
    </source>
</evidence>
<feature type="domain" description="FAD-binding PCMH-type" evidence="6">
    <location>
        <begin position="32"/>
        <end position="203"/>
    </location>
</feature>
<comment type="caution">
    <text evidence="7">The sequence shown here is derived from an EMBL/GenBank/DDBJ whole genome shotgun (WGS) entry which is preliminary data.</text>
</comment>
<dbReference type="InterPro" id="IPR006094">
    <property type="entry name" value="Oxid_FAD_bind_N"/>
</dbReference>
<evidence type="ECO:0000256" key="1">
    <source>
        <dbReference type="ARBA" id="ARBA00001974"/>
    </source>
</evidence>
<dbReference type="InterPro" id="IPR036318">
    <property type="entry name" value="FAD-bd_PCMH-like_sf"/>
</dbReference>
<dbReference type="RefSeq" id="WP_043665634.1">
    <property type="nucleotide sequence ID" value="NZ_JSEG01000017.1"/>
</dbReference>
<dbReference type="AlphaFoldDB" id="A0A2S7F4X2"/>
<proteinExistence type="inferred from homology"/>
<evidence type="ECO:0000256" key="5">
    <source>
        <dbReference type="ARBA" id="ARBA00023002"/>
    </source>
</evidence>
<dbReference type="GO" id="GO:0071949">
    <property type="term" value="F:FAD binding"/>
    <property type="evidence" value="ECO:0007669"/>
    <property type="project" value="InterPro"/>
</dbReference>
<evidence type="ECO:0000256" key="4">
    <source>
        <dbReference type="ARBA" id="ARBA00022827"/>
    </source>
</evidence>
<dbReference type="Pfam" id="PF01565">
    <property type="entry name" value="FAD_binding_4"/>
    <property type="match status" value="1"/>
</dbReference>
<dbReference type="InterPro" id="IPR050416">
    <property type="entry name" value="FAD-linked_Oxidoreductase"/>
</dbReference>
<dbReference type="PROSITE" id="PS51387">
    <property type="entry name" value="FAD_PCMH"/>
    <property type="match status" value="1"/>
</dbReference>
<accession>A0A2S7F4X2</accession>
<dbReference type="InterPro" id="IPR016166">
    <property type="entry name" value="FAD-bd_PCMH"/>
</dbReference>
<keyword evidence="4" id="KW-0274">FAD</keyword>
<evidence type="ECO:0000259" key="6">
    <source>
        <dbReference type="PROSITE" id="PS51387"/>
    </source>
</evidence>
<dbReference type="Proteomes" id="UP000238081">
    <property type="component" value="Unassembled WGS sequence"/>
</dbReference>
<evidence type="ECO:0000313" key="7">
    <source>
        <dbReference type="EMBL" id="PPV11897.1"/>
    </source>
</evidence>
<dbReference type="InterPro" id="IPR012951">
    <property type="entry name" value="BBE"/>
</dbReference>
<comment type="similarity">
    <text evidence="2">Belongs to the oxygen-dependent FAD-linked oxidoreductase family.</text>
</comment>
<dbReference type="Pfam" id="PF08031">
    <property type="entry name" value="BBE"/>
    <property type="match status" value="1"/>
</dbReference>
<dbReference type="Gene3D" id="3.30.465.10">
    <property type="match status" value="1"/>
</dbReference>
<dbReference type="PANTHER" id="PTHR42973:SF39">
    <property type="entry name" value="FAD-BINDING PCMH-TYPE DOMAIN-CONTAINING PROTEIN"/>
    <property type="match status" value="1"/>
</dbReference>
<keyword evidence="5" id="KW-0560">Oxidoreductase</keyword>
<dbReference type="SUPFAM" id="SSF56176">
    <property type="entry name" value="FAD-binding/transporter-associated domain-like"/>
    <property type="match status" value="1"/>
</dbReference>
<evidence type="ECO:0000256" key="2">
    <source>
        <dbReference type="ARBA" id="ARBA00005466"/>
    </source>
</evidence>
<dbReference type="InterPro" id="IPR016169">
    <property type="entry name" value="FAD-bd_PCMH_sub2"/>
</dbReference>
<dbReference type="Gene3D" id="3.40.462.20">
    <property type="match status" value="1"/>
</dbReference>
<name>A0A2S7F4X2_CLOBU</name>
<dbReference type="GO" id="GO:0016491">
    <property type="term" value="F:oxidoreductase activity"/>
    <property type="evidence" value="ECO:0007669"/>
    <property type="project" value="UniProtKB-KW"/>
</dbReference>
<reference evidence="7 8" key="1">
    <citation type="submission" date="2016-01" db="EMBL/GenBank/DDBJ databases">
        <title>Characterization of the Clostridium difficile lineages that are prevalent in Hong Kong and China.</title>
        <authorList>
            <person name="Kwok J.S.-L."/>
            <person name="Lam W.-Y."/>
            <person name="Ip M."/>
            <person name="Chan T.-F."/>
            <person name="Hawkey P.M."/>
            <person name="Tsui S.K.-W."/>
        </authorList>
    </citation>
    <scope>NUCLEOTIDE SEQUENCE [LARGE SCALE GENOMIC DNA]</scope>
    <source>
        <strain evidence="7 8">300064</strain>
    </source>
</reference>
<protein>
    <submittedName>
        <fullName evidence="7">FAD-linked oxidase</fullName>
    </submittedName>
</protein>
<dbReference type="PANTHER" id="PTHR42973">
    <property type="entry name" value="BINDING OXIDOREDUCTASE, PUTATIVE (AFU_ORTHOLOGUE AFUA_1G17690)-RELATED"/>
    <property type="match status" value="1"/>
</dbReference>
<gene>
    <name evidence="7" type="ORF">AWN73_20230</name>
</gene>